<reference evidence="8" key="1">
    <citation type="submission" date="2023-06" db="EMBL/GenBank/DDBJ databases">
        <authorList>
            <person name="Noh H."/>
        </authorList>
    </citation>
    <scope>NUCLEOTIDE SEQUENCE</scope>
    <source>
        <strain evidence="8">DUCC20226</strain>
    </source>
</reference>
<evidence type="ECO:0000256" key="4">
    <source>
        <dbReference type="ARBA" id="ARBA00023136"/>
    </source>
</evidence>
<name>A0AAD9SC81_PHOAM</name>
<comment type="caution">
    <text evidence="8">The sequence shown here is derived from an EMBL/GenBank/DDBJ whole genome shotgun (WGS) entry which is preliminary data.</text>
</comment>
<dbReference type="PANTHER" id="PTHR22911">
    <property type="entry name" value="ACYL-MALONYL CONDENSING ENZYME-RELATED"/>
    <property type="match status" value="1"/>
</dbReference>
<feature type="region of interest" description="Disordered" evidence="5">
    <location>
        <begin position="1"/>
        <end position="60"/>
    </location>
</feature>
<feature type="transmembrane region" description="Helical" evidence="6">
    <location>
        <begin position="339"/>
        <end position="359"/>
    </location>
</feature>
<evidence type="ECO:0000256" key="2">
    <source>
        <dbReference type="ARBA" id="ARBA00022692"/>
    </source>
</evidence>
<dbReference type="PANTHER" id="PTHR22911:SF6">
    <property type="entry name" value="SOLUTE CARRIER FAMILY 35 MEMBER G1"/>
    <property type="match status" value="1"/>
</dbReference>
<evidence type="ECO:0000256" key="5">
    <source>
        <dbReference type="SAM" id="MobiDB-lite"/>
    </source>
</evidence>
<organism evidence="8 9">
    <name type="scientific">Phomopsis amygdali</name>
    <name type="common">Fusicoccum amygdali</name>
    <dbReference type="NCBI Taxonomy" id="1214568"/>
    <lineage>
        <taxon>Eukaryota</taxon>
        <taxon>Fungi</taxon>
        <taxon>Dikarya</taxon>
        <taxon>Ascomycota</taxon>
        <taxon>Pezizomycotina</taxon>
        <taxon>Sordariomycetes</taxon>
        <taxon>Sordariomycetidae</taxon>
        <taxon>Diaporthales</taxon>
        <taxon>Diaporthaceae</taxon>
        <taxon>Diaporthe</taxon>
    </lineage>
</organism>
<dbReference type="EMBL" id="JAUJFL010000004">
    <property type="protein sequence ID" value="KAK2604173.1"/>
    <property type="molecule type" value="Genomic_DNA"/>
</dbReference>
<evidence type="ECO:0000259" key="7">
    <source>
        <dbReference type="Pfam" id="PF00892"/>
    </source>
</evidence>
<evidence type="ECO:0000313" key="9">
    <source>
        <dbReference type="Proteomes" id="UP001265746"/>
    </source>
</evidence>
<dbReference type="GO" id="GO:0016020">
    <property type="term" value="C:membrane"/>
    <property type="evidence" value="ECO:0007669"/>
    <property type="project" value="UniProtKB-SubCell"/>
</dbReference>
<dbReference type="InterPro" id="IPR000620">
    <property type="entry name" value="EamA_dom"/>
</dbReference>
<feature type="transmembrane region" description="Helical" evidence="6">
    <location>
        <begin position="241"/>
        <end position="265"/>
    </location>
</feature>
<dbReference type="Proteomes" id="UP001265746">
    <property type="component" value="Unassembled WGS sequence"/>
</dbReference>
<evidence type="ECO:0000256" key="1">
    <source>
        <dbReference type="ARBA" id="ARBA00004141"/>
    </source>
</evidence>
<dbReference type="InterPro" id="IPR037185">
    <property type="entry name" value="EmrE-like"/>
</dbReference>
<protein>
    <recommendedName>
        <fullName evidence="7">EamA domain-containing protein</fullName>
    </recommendedName>
</protein>
<feature type="transmembrane region" description="Helical" evidence="6">
    <location>
        <begin position="105"/>
        <end position="123"/>
    </location>
</feature>
<feature type="transmembrane region" description="Helical" evidence="6">
    <location>
        <begin position="365"/>
        <end position="383"/>
    </location>
</feature>
<comment type="subcellular location">
    <subcellularLocation>
        <location evidence="1">Membrane</location>
        <topology evidence="1">Multi-pass membrane protein</topology>
    </subcellularLocation>
</comment>
<feature type="transmembrane region" description="Helical" evidence="6">
    <location>
        <begin position="277"/>
        <end position="299"/>
    </location>
</feature>
<evidence type="ECO:0000256" key="3">
    <source>
        <dbReference type="ARBA" id="ARBA00022989"/>
    </source>
</evidence>
<gene>
    <name evidence="8" type="ORF">N8I77_007124</name>
</gene>
<feature type="transmembrane region" description="Helical" evidence="6">
    <location>
        <begin position="143"/>
        <end position="161"/>
    </location>
</feature>
<keyword evidence="4 6" id="KW-0472">Membrane</keyword>
<evidence type="ECO:0000313" key="8">
    <source>
        <dbReference type="EMBL" id="KAK2604173.1"/>
    </source>
</evidence>
<dbReference type="Pfam" id="PF00892">
    <property type="entry name" value="EamA"/>
    <property type="match status" value="1"/>
</dbReference>
<feature type="compositionally biased region" description="Basic and acidic residues" evidence="5">
    <location>
        <begin position="1"/>
        <end position="20"/>
    </location>
</feature>
<accession>A0AAD9SC81</accession>
<keyword evidence="9" id="KW-1185">Reference proteome</keyword>
<feature type="transmembrane region" description="Helical" evidence="6">
    <location>
        <begin position="197"/>
        <end position="221"/>
    </location>
</feature>
<evidence type="ECO:0000256" key="6">
    <source>
        <dbReference type="SAM" id="Phobius"/>
    </source>
</evidence>
<keyword evidence="2 6" id="KW-0812">Transmembrane</keyword>
<feature type="transmembrane region" description="Helical" evidence="6">
    <location>
        <begin position="167"/>
        <end position="188"/>
    </location>
</feature>
<feature type="domain" description="EamA" evidence="7">
    <location>
        <begin position="74"/>
        <end position="211"/>
    </location>
</feature>
<keyword evidence="3 6" id="KW-1133">Transmembrane helix</keyword>
<proteinExistence type="predicted"/>
<feature type="transmembrane region" description="Helical" evidence="6">
    <location>
        <begin position="75"/>
        <end position="93"/>
    </location>
</feature>
<sequence length="399" mass="43117">MIHNDKESLQPFLDQEHDAQDGSFELPELNTNNQIPAGGGRNSSPYDPADGEELSGGRHTIEKPRLISRRSCTRAILFMLGAQVFSASMNVSIRLLENTETHLHPLQILFVRMSITTIGITAWLWKQQKANNILGRPENRKLLLMRAIGGFLGVFGLYYSLRYLNLSEATVITFMMPLVAGLGGYLFLNSPLPRVQVVLSLLSLSGVVLIAAPDAILPWSLSSKPVPTPSGLTTDEATATLIKRLQALAVGLLGVCGSAAAFLSMSGLGKAEDPLTVVNYFAALCTVASLAGLFVLPGLGGFRAPGDWWEWVLLCFSGISGFLMQFLITLSLQAEKSLVAVNMVYTQIVFSLVLDGVVFHIIPHAMSLFGCALIVGSAVLLAWHKTRAQRKAGNIEDGP</sequence>
<dbReference type="AlphaFoldDB" id="A0AAD9SC81"/>
<feature type="transmembrane region" description="Helical" evidence="6">
    <location>
        <begin position="311"/>
        <end position="332"/>
    </location>
</feature>
<dbReference type="SUPFAM" id="SSF103481">
    <property type="entry name" value="Multidrug resistance efflux transporter EmrE"/>
    <property type="match status" value="2"/>
</dbReference>